<accession>A0ABW3DJQ1</accession>
<gene>
    <name evidence="1" type="ORF">ACFQ08_05450</name>
</gene>
<dbReference type="Proteomes" id="UP001597024">
    <property type="component" value="Unassembled WGS sequence"/>
</dbReference>
<evidence type="ECO:0000313" key="1">
    <source>
        <dbReference type="EMBL" id="MFD0883999.1"/>
    </source>
</evidence>
<evidence type="ECO:0000313" key="2">
    <source>
        <dbReference type="Proteomes" id="UP001597024"/>
    </source>
</evidence>
<keyword evidence="2" id="KW-1185">Reference proteome</keyword>
<name>A0ABW3DJQ1_9ACTN</name>
<protein>
    <submittedName>
        <fullName evidence="1">Uncharacterized protein</fullName>
    </submittedName>
</protein>
<comment type="caution">
    <text evidence="1">The sequence shown here is derived from an EMBL/GenBank/DDBJ whole genome shotgun (WGS) entry which is preliminary data.</text>
</comment>
<organism evidence="1 2">
    <name type="scientific">Streptosporangium algeriense</name>
    <dbReference type="NCBI Taxonomy" id="1682748"/>
    <lineage>
        <taxon>Bacteria</taxon>
        <taxon>Bacillati</taxon>
        <taxon>Actinomycetota</taxon>
        <taxon>Actinomycetes</taxon>
        <taxon>Streptosporangiales</taxon>
        <taxon>Streptosporangiaceae</taxon>
        <taxon>Streptosporangium</taxon>
    </lineage>
</organism>
<proteinExistence type="predicted"/>
<dbReference type="EMBL" id="JBHTHX010000100">
    <property type="protein sequence ID" value="MFD0883999.1"/>
    <property type="molecule type" value="Genomic_DNA"/>
</dbReference>
<sequence>MRAESVEELERKLAAQEASMVPPSIRAVAVARALRSRTVRAFRAGQAVRPGQTVVSGRSTALRGLLRP</sequence>
<reference evidence="2" key="1">
    <citation type="journal article" date="2019" name="Int. J. Syst. Evol. Microbiol.">
        <title>The Global Catalogue of Microorganisms (GCM) 10K type strain sequencing project: providing services to taxonomists for standard genome sequencing and annotation.</title>
        <authorList>
            <consortium name="The Broad Institute Genomics Platform"/>
            <consortium name="The Broad Institute Genome Sequencing Center for Infectious Disease"/>
            <person name="Wu L."/>
            <person name="Ma J."/>
        </authorList>
    </citation>
    <scope>NUCLEOTIDE SEQUENCE [LARGE SCALE GENOMIC DNA]</scope>
    <source>
        <strain evidence="2">CCUG 62974</strain>
    </source>
</reference>